<dbReference type="EMBL" id="JBHUEJ010000016">
    <property type="protein sequence ID" value="MFD1710438.1"/>
    <property type="molecule type" value="Genomic_DNA"/>
</dbReference>
<evidence type="ECO:0000313" key="6">
    <source>
        <dbReference type="Proteomes" id="UP001597304"/>
    </source>
</evidence>
<comment type="caution">
    <text evidence="5">The sequence shown here is derived from an EMBL/GenBank/DDBJ whole genome shotgun (WGS) entry which is preliminary data.</text>
</comment>
<dbReference type="PANTHER" id="PTHR47894">
    <property type="entry name" value="HTH-TYPE TRANSCRIPTIONAL REGULATOR GADX"/>
    <property type="match status" value="1"/>
</dbReference>
<evidence type="ECO:0000313" key="5">
    <source>
        <dbReference type="EMBL" id="MFD1710438.1"/>
    </source>
</evidence>
<dbReference type="SUPFAM" id="SSF46689">
    <property type="entry name" value="Homeodomain-like"/>
    <property type="match status" value="1"/>
</dbReference>
<dbReference type="Proteomes" id="UP001597304">
    <property type="component" value="Unassembled WGS sequence"/>
</dbReference>
<dbReference type="InterPro" id="IPR018060">
    <property type="entry name" value="HTH_AraC"/>
</dbReference>
<dbReference type="RefSeq" id="WP_147912572.1">
    <property type="nucleotide sequence ID" value="NZ_JBHUEJ010000016.1"/>
</dbReference>
<keyword evidence="3" id="KW-0804">Transcription</keyword>
<evidence type="ECO:0000256" key="3">
    <source>
        <dbReference type="ARBA" id="ARBA00023163"/>
    </source>
</evidence>
<keyword evidence="2" id="KW-0238">DNA-binding</keyword>
<gene>
    <name evidence="5" type="ORF">ACFSF0_07455</name>
</gene>
<name>A0ABW4KT49_9BURK</name>
<evidence type="ECO:0000256" key="1">
    <source>
        <dbReference type="ARBA" id="ARBA00023015"/>
    </source>
</evidence>
<protein>
    <submittedName>
        <fullName evidence="5">AraC family transcriptional regulator</fullName>
    </submittedName>
</protein>
<organism evidence="5 6">
    <name type="scientific">Ottowia flava</name>
    <dbReference type="NCBI Taxonomy" id="2675430"/>
    <lineage>
        <taxon>Bacteria</taxon>
        <taxon>Pseudomonadati</taxon>
        <taxon>Pseudomonadota</taxon>
        <taxon>Betaproteobacteria</taxon>
        <taxon>Burkholderiales</taxon>
        <taxon>Comamonadaceae</taxon>
        <taxon>Ottowia</taxon>
    </lineage>
</organism>
<keyword evidence="1" id="KW-0805">Transcription regulation</keyword>
<accession>A0ABW4KT49</accession>
<dbReference type="Pfam" id="PF12833">
    <property type="entry name" value="HTH_18"/>
    <property type="match status" value="1"/>
</dbReference>
<dbReference type="SMART" id="SM00342">
    <property type="entry name" value="HTH_ARAC"/>
    <property type="match status" value="1"/>
</dbReference>
<keyword evidence="6" id="KW-1185">Reference proteome</keyword>
<evidence type="ECO:0000259" key="4">
    <source>
        <dbReference type="PROSITE" id="PS01124"/>
    </source>
</evidence>
<sequence length="338" mass="37336">MPLRTDSTARRTPWPFVEAVLHAYAARGLDPAPALLAAHIAPDANGNWPARVSALQFERLCAAAMHALDDEAPGWFSRPLAWGSYGLLARASHSAPTLGVALGRWCRHHGLLTRDVTLQLTDAGGVAEVRIDEHRAMGAVREFALTSLLRNVHGLACWWVDSAIALQRADFPFAAPAHAEVYDTLFPGPVRFGAPHAALRFDAAYLGLPQRRDAAALDQMLRRALPLMVLPYRRDRLLALRVRQRLHERPTHTATTLAAELALSPRSLHRQLAAEGTQLQTLKDEARRAHATELLLRTQQPMKQVAHAAGFGNDKSFIRAFRSWTGQTPEAFRARGTR</sequence>
<evidence type="ECO:0000256" key="2">
    <source>
        <dbReference type="ARBA" id="ARBA00023125"/>
    </source>
</evidence>
<dbReference type="InterPro" id="IPR032687">
    <property type="entry name" value="AraC-type_N"/>
</dbReference>
<dbReference type="PROSITE" id="PS01124">
    <property type="entry name" value="HTH_ARAC_FAMILY_2"/>
    <property type="match status" value="1"/>
</dbReference>
<dbReference type="InterPro" id="IPR018062">
    <property type="entry name" value="HTH_AraC-typ_CS"/>
</dbReference>
<proteinExistence type="predicted"/>
<dbReference type="InterPro" id="IPR009057">
    <property type="entry name" value="Homeodomain-like_sf"/>
</dbReference>
<dbReference type="PANTHER" id="PTHR47894:SF1">
    <property type="entry name" value="HTH-TYPE TRANSCRIPTIONAL REGULATOR VQSM"/>
    <property type="match status" value="1"/>
</dbReference>
<dbReference type="Pfam" id="PF12625">
    <property type="entry name" value="Arabinose_bd"/>
    <property type="match status" value="1"/>
</dbReference>
<dbReference type="Gene3D" id="1.10.10.60">
    <property type="entry name" value="Homeodomain-like"/>
    <property type="match status" value="1"/>
</dbReference>
<reference evidence="6" key="1">
    <citation type="journal article" date="2019" name="Int. J. Syst. Evol. Microbiol.">
        <title>The Global Catalogue of Microorganisms (GCM) 10K type strain sequencing project: providing services to taxonomists for standard genome sequencing and annotation.</title>
        <authorList>
            <consortium name="The Broad Institute Genomics Platform"/>
            <consortium name="The Broad Institute Genome Sequencing Center for Infectious Disease"/>
            <person name="Wu L."/>
            <person name="Ma J."/>
        </authorList>
    </citation>
    <scope>NUCLEOTIDE SEQUENCE [LARGE SCALE GENOMIC DNA]</scope>
    <source>
        <strain evidence="6">LMG 29247</strain>
    </source>
</reference>
<dbReference type="PROSITE" id="PS00041">
    <property type="entry name" value="HTH_ARAC_FAMILY_1"/>
    <property type="match status" value="1"/>
</dbReference>
<feature type="domain" description="HTH araC/xylS-type" evidence="4">
    <location>
        <begin position="236"/>
        <end position="335"/>
    </location>
</feature>